<comment type="caution">
    <text evidence="14">The sequence shown here is derived from an EMBL/GenBank/DDBJ whole genome shotgun (WGS) entry which is preliminary data.</text>
</comment>
<reference evidence="14 15" key="1">
    <citation type="journal article" date="2018" name="J. Allergy Clin. Immunol.">
        <title>High-quality assembly of Dermatophagoides pteronyssinus genome and transcriptome reveals a wide range of novel allergens.</title>
        <authorList>
            <person name="Liu X.Y."/>
            <person name="Yang K.Y."/>
            <person name="Wang M.Q."/>
            <person name="Kwok J.S."/>
            <person name="Zeng X."/>
            <person name="Yang Z."/>
            <person name="Xiao X.J."/>
            <person name="Lau C.P."/>
            <person name="Li Y."/>
            <person name="Huang Z.M."/>
            <person name="Ba J.G."/>
            <person name="Yim A.K."/>
            <person name="Ouyang C.Y."/>
            <person name="Ngai S.M."/>
            <person name="Chan T.F."/>
            <person name="Leung E.L."/>
            <person name="Liu L."/>
            <person name="Liu Z.G."/>
            <person name="Tsui S.K."/>
        </authorList>
    </citation>
    <scope>NUCLEOTIDE SEQUENCE [LARGE SCALE GENOMIC DNA]</scope>
    <source>
        <strain evidence="14">Derp</strain>
    </source>
</reference>
<comment type="similarity">
    <text evidence="3">Belongs to the TAF2 family.</text>
</comment>
<sequence length="1671" mass="190731">MTTSVKREFIAKSYRLFKVLHQHLSILDIDFPTKRLVGYTELQIVSQGDELPFIRLNCQQCIIDCIYINDYMCEFTYSEPTADIVHSSEKKGARKLDSFSSIHYDVIKSTDSDLGNGELIIKVPELSDIKSLILERKTFSVNISYFIENPKGGIYFSVQETNNSNDDRNDVQEDQYMPHMFTYERSNLSRLWFPCVDSFSESCTWTILITCPEDYTAISSGELVEVEHNTSKKKKRFYYHLQIPTSASNIGLVVGKFTPIVHPDMHEVVHFCFPTLKSLLLDTCGNTHRIFEYYEDMLNTRYPYSTYKQVFVDNLDTQYVAFATLSIFSINLLHSKHIIEQAYATRKVLAQAIAEQYFGCFISMQSCPDSWLVRGIAGFLAHDYYKKAFGNNEYRYQVKEAMNKVINYEQQFRPIVLDPSHKGYTEKDYFHIKNFHTWSPLYDKMHRVKSFLIMRMLENYLGRALLLQVFNKMLSLAQSAITQKYNSNTWHHLYASTGSFIWAISTVTGKNIDTFLKQWVFQGGHVKLTGSFVFHRRRNTVQLEIRQVHVHKTGVWQYLGPLMIWLQELDGTFKHNLQIEDNVSKHDIVCHSKSRRNKKKKIPLCTGEEIDMDLSAMDQDSPVLWLRIDPEMNLLREVILEQPDYQWLYQLRYERDIIAQLESLAILDNYSTNSSIRNTLSEILSNDQIFYRVRCEAAFCLRKVANKVGSPYNGPQTMIKLFRKMFGSSSCQHIVRMNNFSNFKMYFIQKSLIVAMAGLRTDHGICPHEILRFLLDLFKYNDNSKNKFSDAYFRAAMIDALAETVTPVAITPIFNSNNLSDIVSQDTKNILEEIVRFFNLDKLLPSYKHVVTVSCLKAFRNLQKMGHLPPNSQIFRCHTSTACFVDVRKAAIEILIDILRAESRKEDLDFLLNLAIKDPHPAIRYFTLKKLIHNPPFSSNTEEVHQLDVEELVERLWTLMNSYFSCQFKLRCAIVDLYFVLYGRNRPKCLPKPEFSFVLNLKDKKASDENSDHNQMDLDNSMYENPLFTPNTNTAQISKPTTAEELFDRIKAADKPTEQHYSKVTVPSEMVKNEENLDSYQKNTENIIANSESTLQNVDILPEVAGDNFSELQQEGSVGDKRKKHCMDDMDPLLDSDGESGGGGREEGEVRTPSSYSHSLPTATSSTIPTISIRMKTDPSGDHICIKTTNEPSGSDYLHQSIKSLVSPPAIKKRKEDKDRSTLIYFVFRDIETPIKMPALSPTMTAGTIVKWHKKEGEKINAGDILCEVQTDKAVVAFEFDDDGILAKILVNENSAEIEVGHLIAIVCGEEDDWKNVKIPENLNVTSEKSSAIVETESLSEKSSGPETIAKSSVDFSTIKISPSARNLMDQYGIEMSTVQPTGNRGVMMKEDVLKFIQQNGLKPKDLSVIKKEDSSSSSKSKASSNLVKSDTQFFDIELSNMRRTIAKRLTESKSNIPHAYMRIKCSMDGLLKLRKYYKEKSLSVSLNDMIVKAAALALKQTPAMNCQWNSESDKIHIVPEIDVSIAVATPTGLITPIIKNANRLSLEEISNYSKELIGKAKEGKLQPHEFIGGTFSISNLGMYDIDHFVGVINPPQAAILAVGATRQRFFGEPDNYHICSQTTMSLSYDARAIDEELAAHFMEKLRDNIENPDLLMISDGSINRRLSSFI</sequence>
<keyword evidence="7" id="KW-0805">Transcription regulation</keyword>
<dbReference type="Gene3D" id="1.10.390.10">
    <property type="entry name" value="Neutral Protease Domain 2"/>
    <property type="match status" value="1"/>
</dbReference>
<dbReference type="EMBL" id="NJHN03000034">
    <property type="protein sequence ID" value="KAH9423118.1"/>
    <property type="molecule type" value="Genomic_DNA"/>
</dbReference>
<organism evidence="14 15">
    <name type="scientific">Dermatophagoides pteronyssinus</name>
    <name type="common">European house dust mite</name>
    <dbReference type="NCBI Taxonomy" id="6956"/>
    <lineage>
        <taxon>Eukaryota</taxon>
        <taxon>Metazoa</taxon>
        <taxon>Ecdysozoa</taxon>
        <taxon>Arthropoda</taxon>
        <taxon>Chelicerata</taxon>
        <taxon>Arachnida</taxon>
        <taxon>Acari</taxon>
        <taxon>Acariformes</taxon>
        <taxon>Sarcoptiformes</taxon>
        <taxon>Astigmata</taxon>
        <taxon>Psoroptidia</taxon>
        <taxon>Analgoidea</taxon>
        <taxon>Pyroglyphidae</taxon>
        <taxon>Dermatophagoidinae</taxon>
        <taxon>Dermatophagoides</taxon>
    </lineage>
</organism>
<dbReference type="InterPro" id="IPR027268">
    <property type="entry name" value="Peptidase_M4/M1_CTD_sf"/>
</dbReference>
<dbReference type="Pfam" id="PF02817">
    <property type="entry name" value="E3_binding"/>
    <property type="match status" value="1"/>
</dbReference>
<feature type="domain" description="Peripheral subunit-binding (PSBD)" evidence="13">
    <location>
        <begin position="1360"/>
        <end position="1397"/>
    </location>
</feature>
<reference evidence="14 15" key="2">
    <citation type="journal article" date="2022" name="Mol. Biol. Evol.">
        <title>Comparative Genomics Reveals Insights into the Divergent Evolution of Astigmatic Mites and Household Pest Adaptations.</title>
        <authorList>
            <person name="Xiong Q."/>
            <person name="Wan A.T."/>
            <person name="Liu X."/>
            <person name="Fung C.S."/>
            <person name="Xiao X."/>
            <person name="Malainual N."/>
            <person name="Hou J."/>
            <person name="Wang L."/>
            <person name="Wang M."/>
            <person name="Yang K.Y."/>
            <person name="Cui Y."/>
            <person name="Leung E.L."/>
            <person name="Nong W."/>
            <person name="Shin S.K."/>
            <person name="Au S.W."/>
            <person name="Jeong K.Y."/>
            <person name="Chew F.T."/>
            <person name="Hui J.H."/>
            <person name="Leung T.F."/>
            <person name="Tungtrongchitr A."/>
            <person name="Zhong N."/>
            <person name="Liu Z."/>
            <person name="Tsui S.K."/>
        </authorList>
    </citation>
    <scope>NUCLEOTIDE SEQUENCE [LARGE SCALE GENOMIC DNA]</scope>
    <source>
        <strain evidence="14">Derp</strain>
    </source>
</reference>
<dbReference type="Gene3D" id="4.10.320.10">
    <property type="entry name" value="E3-binding domain"/>
    <property type="match status" value="1"/>
</dbReference>
<keyword evidence="6" id="KW-0809">Transit peptide</keyword>
<dbReference type="SUPFAM" id="SSF48371">
    <property type="entry name" value="ARM repeat"/>
    <property type="match status" value="1"/>
</dbReference>
<evidence type="ECO:0000256" key="6">
    <source>
        <dbReference type="ARBA" id="ARBA00022946"/>
    </source>
</evidence>
<proteinExistence type="inferred from homology"/>
<evidence type="ECO:0000256" key="9">
    <source>
        <dbReference type="ARBA" id="ARBA00023242"/>
    </source>
</evidence>
<dbReference type="Gene3D" id="2.40.50.100">
    <property type="match status" value="1"/>
</dbReference>
<feature type="compositionally biased region" description="Polar residues" evidence="11">
    <location>
        <begin position="1152"/>
        <end position="1163"/>
    </location>
</feature>
<dbReference type="Pfam" id="PF00198">
    <property type="entry name" value="2-oxoacid_dh"/>
    <property type="match status" value="1"/>
</dbReference>
<dbReference type="Proteomes" id="UP000887458">
    <property type="component" value="Unassembled WGS sequence"/>
</dbReference>
<dbReference type="SUPFAM" id="SSF52777">
    <property type="entry name" value="CoA-dependent acyltransferases"/>
    <property type="match status" value="1"/>
</dbReference>
<evidence type="ECO:0000313" key="15">
    <source>
        <dbReference type="Proteomes" id="UP000887458"/>
    </source>
</evidence>
<keyword evidence="5" id="KW-0450">Lipoyl</keyword>
<dbReference type="InterPro" id="IPR057345">
    <property type="entry name" value="Ig-like_TAF2"/>
</dbReference>
<dbReference type="InterPro" id="IPR011053">
    <property type="entry name" value="Single_hybrid_motif"/>
</dbReference>
<dbReference type="InterPro" id="IPR023213">
    <property type="entry name" value="CAT-like_dom_sf"/>
</dbReference>
<dbReference type="PROSITE" id="PS50968">
    <property type="entry name" value="BIOTINYL_LIPOYL"/>
    <property type="match status" value="1"/>
</dbReference>
<dbReference type="PROSITE" id="PS51826">
    <property type="entry name" value="PSBD"/>
    <property type="match status" value="1"/>
</dbReference>
<dbReference type="SUPFAM" id="SSF63737">
    <property type="entry name" value="Leukotriene A4 hydrolase N-terminal domain"/>
    <property type="match status" value="1"/>
</dbReference>
<dbReference type="SUPFAM" id="SSF51230">
    <property type="entry name" value="Single hybrid motif"/>
    <property type="match status" value="1"/>
</dbReference>
<dbReference type="Pfam" id="PF01433">
    <property type="entry name" value="Peptidase_M1"/>
    <property type="match status" value="1"/>
</dbReference>
<protein>
    <recommendedName>
        <fullName evidence="4">Transcription initiation factor TFIID subunit 2</fullName>
    </recommendedName>
    <alternativeName>
        <fullName evidence="10">Transcription initiation factor TFIID 150 kDa subunit</fullName>
    </alternativeName>
</protein>
<dbReference type="PANTHER" id="PTHR15137:SF9">
    <property type="entry name" value="TRANSCRIPTION INITIATION FACTOR TFIID SUBUNIT 2"/>
    <property type="match status" value="1"/>
</dbReference>
<gene>
    <name evidence="14" type="primary">TAF2</name>
    <name evidence="14" type="ORF">DERP_007712</name>
</gene>
<evidence type="ECO:0000256" key="7">
    <source>
        <dbReference type="ARBA" id="ARBA00023015"/>
    </source>
</evidence>
<evidence type="ECO:0000256" key="2">
    <source>
        <dbReference type="ARBA" id="ARBA00007317"/>
    </source>
</evidence>
<dbReference type="PROSITE" id="PS00189">
    <property type="entry name" value="LIPOYL"/>
    <property type="match status" value="1"/>
</dbReference>
<dbReference type="InterPro" id="IPR057991">
    <property type="entry name" value="TPR_TAF2_C"/>
</dbReference>
<dbReference type="InterPro" id="IPR042097">
    <property type="entry name" value="Aminopeptidase_N-like_N_sf"/>
</dbReference>
<feature type="domain" description="Lipoyl-binding" evidence="12">
    <location>
        <begin position="1232"/>
        <end position="1308"/>
    </location>
</feature>
<evidence type="ECO:0000256" key="10">
    <source>
        <dbReference type="ARBA" id="ARBA00033345"/>
    </source>
</evidence>
<evidence type="ECO:0000256" key="11">
    <source>
        <dbReference type="SAM" id="MobiDB-lite"/>
    </source>
</evidence>
<dbReference type="Gene3D" id="2.60.40.1730">
    <property type="entry name" value="tricorn interacting facor f3 domain"/>
    <property type="match status" value="1"/>
</dbReference>
<keyword evidence="9" id="KW-0539">Nucleus</keyword>
<evidence type="ECO:0000256" key="3">
    <source>
        <dbReference type="ARBA" id="ARBA00010937"/>
    </source>
</evidence>
<dbReference type="SUPFAM" id="SSF47005">
    <property type="entry name" value="Peripheral subunit-binding domain of 2-oxo acid dehydrogenase complex"/>
    <property type="match status" value="1"/>
</dbReference>
<comment type="subcellular location">
    <subcellularLocation>
        <location evidence="1">Nucleus</location>
    </subcellularLocation>
</comment>
<dbReference type="InterPro" id="IPR001078">
    <property type="entry name" value="2-oxoacid_DH_actylTfrase"/>
</dbReference>
<dbReference type="Pfam" id="PF25316">
    <property type="entry name" value="TAF2_3rd"/>
    <property type="match status" value="1"/>
</dbReference>
<dbReference type="InterPro" id="IPR003016">
    <property type="entry name" value="2-oxoA_DH_lipoyl-BS"/>
</dbReference>
<dbReference type="Gene3D" id="3.30.559.10">
    <property type="entry name" value="Chloramphenicol acetyltransferase-like domain"/>
    <property type="match status" value="1"/>
</dbReference>
<dbReference type="InterPro" id="IPR036625">
    <property type="entry name" value="E3-bd_dom_sf"/>
</dbReference>
<dbReference type="Pfam" id="PF00364">
    <property type="entry name" value="Biotin_lipoyl"/>
    <property type="match status" value="1"/>
</dbReference>
<comment type="similarity">
    <text evidence="2">Belongs to the 2-oxoacid dehydrogenase family.</text>
</comment>
<keyword evidence="8" id="KW-0804">Transcription</keyword>
<dbReference type="SUPFAM" id="SSF55486">
    <property type="entry name" value="Metalloproteases ('zincins'), catalytic domain"/>
    <property type="match status" value="1"/>
</dbReference>
<evidence type="ECO:0000256" key="1">
    <source>
        <dbReference type="ARBA" id="ARBA00004123"/>
    </source>
</evidence>
<evidence type="ECO:0000256" key="5">
    <source>
        <dbReference type="ARBA" id="ARBA00022823"/>
    </source>
</evidence>
<accession>A0ABQ8JKI4</accession>
<dbReference type="InterPro" id="IPR014782">
    <property type="entry name" value="Peptidase_M1_dom"/>
</dbReference>
<dbReference type="CDD" id="cd09839">
    <property type="entry name" value="M1_like_TAF2"/>
    <property type="match status" value="1"/>
</dbReference>
<evidence type="ECO:0000256" key="4">
    <source>
        <dbReference type="ARBA" id="ARBA00017363"/>
    </source>
</evidence>
<dbReference type="InterPro" id="IPR004167">
    <property type="entry name" value="PSBD"/>
</dbReference>
<dbReference type="PANTHER" id="PTHR15137">
    <property type="entry name" value="TRANSCRIPTION INITIATION FACTOR TFIID"/>
    <property type="match status" value="1"/>
</dbReference>
<keyword evidence="15" id="KW-1185">Reference proteome</keyword>
<dbReference type="InterPro" id="IPR016024">
    <property type="entry name" value="ARM-type_fold"/>
</dbReference>
<evidence type="ECO:0000259" key="13">
    <source>
        <dbReference type="PROSITE" id="PS51826"/>
    </source>
</evidence>
<dbReference type="InterPro" id="IPR037813">
    <property type="entry name" value="TAF2"/>
</dbReference>
<evidence type="ECO:0000259" key="12">
    <source>
        <dbReference type="PROSITE" id="PS50968"/>
    </source>
</evidence>
<dbReference type="CDD" id="cd06849">
    <property type="entry name" value="lipoyl_domain"/>
    <property type="match status" value="1"/>
</dbReference>
<evidence type="ECO:0000313" key="14">
    <source>
        <dbReference type="EMBL" id="KAH9423118.1"/>
    </source>
</evidence>
<name>A0ABQ8JKI4_DERPT</name>
<feature type="region of interest" description="Disordered" evidence="11">
    <location>
        <begin position="1114"/>
        <end position="1164"/>
    </location>
</feature>
<dbReference type="Pfam" id="PF25577">
    <property type="entry name" value="TPR_TAF2_C"/>
    <property type="match status" value="1"/>
</dbReference>
<dbReference type="InterPro" id="IPR000089">
    <property type="entry name" value="Biotin_lipoyl"/>
</dbReference>
<evidence type="ECO:0000256" key="8">
    <source>
        <dbReference type="ARBA" id="ARBA00023163"/>
    </source>
</evidence>
<feature type="compositionally biased region" description="Acidic residues" evidence="11">
    <location>
        <begin position="1129"/>
        <end position="1138"/>
    </location>
</feature>